<proteinExistence type="predicted"/>
<dbReference type="GO" id="GO:0008478">
    <property type="term" value="F:pyridoxal kinase activity"/>
    <property type="evidence" value="ECO:0007669"/>
    <property type="project" value="UniProtKB-EC"/>
</dbReference>
<organism evidence="7 8">
    <name type="scientific">Roseomonas marmotae</name>
    <dbReference type="NCBI Taxonomy" id="2768161"/>
    <lineage>
        <taxon>Bacteria</taxon>
        <taxon>Pseudomonadati</taxon>
        <taxon>Pseudomonadota</taxon>
        <taxon>Alphaproteobacteria</taxon>
        <taxon>Acetobacterales</taxon>
        <taxon>Roseomonadaceae</taxon>
        <taxon>Roseomonas</taxon>
    </lineage>
</organism>
<dbReference type="EMBL" id="JACTNF010000003">
    <property type="protein sequence ID" value="MBO1073766.1"/>
    <property type="molecule type" value="Genomic_DNA"/>
</dbReference>
<sequence length="286" mass="30262">MNILSIQSWVAYGHVGNASAVFPLQRLGAEVWAVNTVQFSNHTGYGSWRGQVFGAELVRDLVQGIEDRGALPRCDAVLSGYMGDAAIGEAILDAAARVKAFNPHALYCCDPVIGDVGRGVFVRPGIPEFMRDRALAAADLITPNQFELEHMSGMPVTTLAEAKTAVTALQQRMAGTGPRAVLVTSLKVAETPEDQIELLAAEGGAFHRVRTPMLPLSVNGAGDAIAALFLFHRIRTGSVAAAAAAAASSIYGLLRRTSEAGSREILTVAAQDEFVAPSRTFLPESC</sequence>
<accession>A0ABS3K8H0</accession>
<dbReference type="InterPro" id="IPR029056">
    <property type="entry name" value="Ribokinase-like"/>
</dbReference>
<dbReference type="PANTHER" id="PTHR10534:SF2">
    <property type="entry name" value="PYRIDOXAL KINASE"/>
    <property type="match status" value="1"/>
</dbReference>
<keyword evidence="3" id="KW-0547">Nucleotide-binding</keyword>
<dbReference type="NCBIfam" id="NF004398">
    <property type="entry name" value="PRK05756.1"/>
    <property type="match status" value="1"/>
</dbReference>
<gene>
    <name evidence="7" type="primary">pdxY</name>
    <name evidence="7" type="ORF">IAI60_04010</name>
</gene>
<dbReference type="CDD" id="cd01173">
    <property type="entry name" value="pyridoxal_pyridoxamine_kinase"/>
    <property type="match status" value="1"/>
</dbReference>
<keyword evidence="8" id="KW-1185">Reference proteome</keyword>
<reference evidence="7 8" key="1">
    <citation type="submission" date="2020-09" db="EMBL/GenBank/DDBJ databases">
        <title>Roseomonas.</title>
        <authorList>
            <person name="Zhu W."/>
        </authorList>
    </citation>
    <scope>NUCLEOTIDE SEQUENCE [LARGE SCALE GENOMIC DNA]</scope>
    <source>
        <strain evidence="7 8">1311</strain>
    </source>
</reference>
<dbReference type="InterPro" id="IPR013749">
    <property type="entry name" value="PM/HMP-P_kinase-1"/>
</dbReference>
<name>A0ABS3K8H0_9PROT</name>
<keyword evidence="2 7" id="KW-0808">Transferase</keyword>
<evidence type="ECO:0000256" key="5">
    <source>
        <dbReference type="ARBA" id="ARBA00022840"/>
    </source>
</evidence>
<dbReference type="InterPro" id="IPR004625">
    <property type="entry name" value="PyrdxlKinase"/>
</dbReference>
<evidence type="ECO:0000259" key="6">
    <source>
        <dbReference type="Pfam" id="PF08543"/>
    </source>
</evidence>
<dbReference type="EC" id="2.7.1.35" evidence="1"/>
<dbReference type="SUPFAM" id="SSF53613">
    <property type="entry name" value="Ribokinase-like"/>
    <property type="match status" value="1"/>
</dbReference>
<dbReference type="Pfam" id="PF08543">
    <property type="entry name" value="Phos_pyr_kin"/>
    <property type="match status" value="1"/>
</dbReference>
<dbReference type="NCBIfam" id="TIGR00687">
    <property type="entry name" value="pyridox_kin"/>
    <property type="match status" value="1"/>
</dbReference>
<evidence type="ECO:0000313" key="8">
    <source>
        <dbReference type="Proteomes" id="UP001518990"/>
    </source>
</evidence>
<evidence type="ECO:0000256" key="1">
    <source>
        <dbReference type="ARBA" id="ARBA00012104"/>
    </source>
</evidence>
<keyword evidence="5" id="KW-0067">ATP-binding</keyword>
<feature type="domain" description="Pyridoxamine kinase/Phosphomethylpyrimidine kinase" evidence="6">
    <location>
        <begin position="74"/>
        <end position="262"/>
    </location>
</feature>
<dbReference type="PANTHER" id="PTHR10534">
    <property type="entry name" value="PYRIDOXAL KINASE"/>
    <property type="match status" value="1"/>
</dbReference>
<dbReference type="RefSeq" id="WP_207445361.1">
    <property type="nucleotide sequence ID" value="NZ_CP061091.1"/>
</dbReference>
<comment type="caution">
    <text evidence="7">The sequence shown here is derived from an EMBL/GenBank/DDBJ whole genome shotgun (WGS) entry which is preliminary data.</text>
</comment>
<keyword evidence="4 7" id="KW-0418">Kinase</keyword>
<dbReference type="Gene3D" id="3.40.1190.20">
    <property type="match status" value="1"/>
</dbReference>
<dbReference type="Proteomes" id="UP001518990">
    <property type="component" value="Unassembled WGS sequence"/>
</dbReference>
<evidence type="ECO:0000256" key="3">
    <source>
        <dbReference type="ARBA" id="ARBA00022741"/>
    </source>
</evidence>
<evidence type="ECO:0000256" key="2">
    <source>
        <dbReference type="ARBA" id="ARBA00022679"/>
    </source>
</evidence>
<evidence type="ECO:0000313" key="7">
    <source>
        <dbReference type="EMBL" id="MBO1073766.1"/>
    </source>
</evidence>
<evidence type="ECO:0000256" key="4">
    <source>
        <dbReference type="ARBA" id="ARBA00022777"/>
    </source>
</evidence>
<protein>
    <recommendedName>
        <fullName evidence="1">pyridoxal kinase</fullName>
        <ecNumber evidence="1">2.7.1.35</ecNumber>
    </recommendedName>
</protein>